<comment type="caution">
    <text evidence="1">The sequence shown here is derived from an EMBL/GenBank/DDBJ whole genome shotgun (WGS) entry which is preliminary data.</text>
</comment>
<organism evidence="1 2">
    <name type="scientific">Lapillicoccus jejuensis</name>
    <dbReference type="NCBI Taxonomy" id="402171"/>
    <lineage>
        <taxon>Bacteria</taxon>
        <taxon>Bacillati</taxon>
        <taxon>Actinomycetota</taxon>
        <taxon>Actinomycetes</taxon>
        <taxon>Micrococcales</taxon>
        <taxon>Intrasporangiaceae</taxon>
        <taxon>Lapillicoccus</taxon>
    </lineage>
</organism>
<accession>A0A542DZ10</accession>
<keyword evidence="2" id="KW-1185">Reference proteome</keyword>
<evidence type="ECO:0000313" key="2">
    <source>
        <dbReference type="Proteomes" id="UP000317893"/>
    </source>
</evidence>
<protein>
    <submittedName>
        <fullName evidence="1">Uncharacterized protein</fullName>
    </submittedName>
</protein>
<name>A0A542DZ10_9MICO</name>
<proteinExistence type="predicted"/>
<gene>
    <name evidence="1" type="ORF">FB458_1373</name>
</gene>
<dbReference type="RefSeq" id="WP_141847821.1">
    <property type="nucleotide sequence ID" value="NZ_BAAAPR010000004.1"/>
</dbReference>
<dbReference type="Proteomes" id="UP000317893">
    <property type="component" value="Unassembled WGS sequence"/>
</dbReference>
<dbReference type="EMBL" id="VFMN01000001">
    <property type="protein sequence ID" value="TQJ08289.1"/>
    <property type="molecule type" value="Genomic_DNA"/>
</dbReference>
<evidence type="ECO:0000313" key="1">
    <source>
        <dbReference type="EMBL" id="TQJ08289.1"/>
    </source>
</evidence>
<dbReference type="AlphaFoldDB" id="A0A542DZ10"/>
<sequence length="74" mass="8326">MELLTTLSALLFFVGFVAWVSATLERHQREHGGLAWFEALARRMPYGLEHEADRDGQRLADDLRAASQRDAGTP</sequence>
<reference evidence="1 2" key="1">
    <citation type="submission" date="2019-06" db="EMBL/GenBank/DDBJ databases">
        <title>Sequencing the genomes of 1000 actinobacteria strains.</title>
        <authorList>
            <person name="Klenk H.-P."/>
        </authorList>
    </citation>
    <scope>NUCLEOTIDE SEQUENCE [LARGE SCALE GENOMIC DNA]</scope>
    <source>
        <strain evidence="1 2">DSM 18607</strain>
    </source>
</reference>